<sequence length="525" mass="58098">MAMRVLCSARLAALVSRSWTPARAAARPATLVALHPRHWTTPRHLATAATHTPGPNDRVVLAADGELITCGPGYVQYSGPAPESDAHLNHGSAGVMTFARLRDACPCPACIHPSTRQKTHTSAEAATMAAAAGSGVLPEAAMHMAEEEGEEGLCVHWPTDEGKHTSFYSLPLLRRLNAGRTRGQSYIENELQRRLWTCESLVKETSESLWTDYADLHTGAPGEKINPSPLVLHHVLEQLQRYGIAVIRDVPTTKTANADCDLRELAESIGLLRTTFYGETWDVKNVPNARNVAYTNLNLGLHMDLLYMALPPRFQLLHCLRNRVYGGASYFVDSFAAAHALSKNQPHLYAMLQRNPLEYEYDNDGHYLAYRHPVVPAREIDSTLMHTAVNWSPPFQAAPTRVAARAGETSAPALDDVAGRVRAEAELYAALQAFQAELDDPKYRFEFTMREGDVVLFDNQRVLHARTAFRDKTPDEAAADGTLLVEGEPTRWLKGCYLDGSTVWDKLATLQDYYQEAIHGVRKNI</sequence>
<dbReference type="EMBL" id="BTCM01000007">
    <property type="protein sequence ID" value="GMK59022.1"/>
    <property type="molecule type" value="Genomic_DNA"/>
</dbReference>
<dbReference type="SUPFAM" id="SSF51197">
    <property type="entry name" value="Clavaminate synthase-like"/>
    <property type="match status" value="1"/>
</dbReference>
<dbReference type="Gene3D" id="3.30.2020.30">
    <property type="match status" value="1"/>
</dbReference>
<dbReference type="Proteomes" id="UP001222932">
    <property type="component" value="Unassembled WGS sequence"/>
</dbReference>
<dbReference type="Pfam" id="PF02668">
    <property type="entry name" value="TauD"/>
    <property type="match status" value="1"/>
</dbReference>
<keyword evidence="3" id="KW-0479">Metal-binding</keyword>
<dbReference type="InterPro" id="IPR042098">
    <property type="entry name" value="TauD-like_sf"/>
</dbReference>
<dbReference type="GO" id="GO:0016706">
    <property type="term" value="F:2-oxoglutarate-dependent dioxygenase activity"/>
    <property type="evidence" value="ECO:0007669"/>
    <property type="project" value="UniProtKB-ARBA"/>
</dbReference>
<evidence type="ECO:0000256" key="3">
    <source>
        <dbReference type="ARBA" id="ARBA00022723"/>
    </source>
</evidence>
<evidence type="ECO:0008006" key="11">
    <source>
        <dbReference type="Google" id="ProtNLM"/>
    </source>
</evidence>
<comment type="caution">
    <text evidence="9">The sequence shown here is derived from an EMBL/GenBank/DDBJ whole genome shotgun (WGS) entry which is preliminary data.</text>
</comment>
<dbReference type="InterPro" id="IPR050411">
    <property type="entry name" value="AlphaKG_dependent_hydroxylases"/>
</dbReference>
<dbReference type="PANTHER" id="PTHR10696:SF25">
    <property type="entry name" value="OXIDOREDUCTASE AIM17-RELATED"/>
    <property type="match status" value="1"/>
</dbReference>
<dbReference type="InterPro" id="IPR010376">
    <property type="entry name" value="GBBH-like_N"/>
</dbReference>
<evidence type="ECO:0000256" key="2">
    <source>
        <dbReference type="ARBA" id="ARBA00008654"/>
    </source>
</evidence>
<accession>A0AAD3TZ23</accession>
<evidence type="ECO:0000256" key="5">
    <source>
        <dbReference type="ARBA" id="ARBA00023002"/>
    </source>
</evidence>
<comment type="cofactor">
    <cofactor evidence="1">
        <name>Fe(2+)</name>
        <dbReference type="ChEBI" id="CHEBI:29033"/>
    </cofactor>
</comment>
<dbReference type="InterPro" id="IPR038492">
    <property type="entry name" value="GBBH-like_N_sf"/>
</dbReference>
<evidence type="ECO:0000259" key="8">
    <source>
        <dbReference type="Pfam" id="PF06155"/>
    </source>
</evidence>
<evidence type="ECO:0000256" key="6">
    <source>
        <dbReference type="ARBA" id="ARBA00023004"/>
    </source>
</evidence>
<evidence type="ECO:0000256" key="4">
    <source>
        <dbReference type="ARBA" id="ARBA00022964"/>
    </source>
</evidence>
<dbReference type="GO" id="GO:0046872">
    <property type="term" value="F:metal ion binding"/>
    <property type="evidence" value="ECO:0007669"/>
    <property type="project" value="UniProtKB-KW"/>
</dbReference>
<name>A0AAD3TZ23_9TREE</name>
<dbReference type="AlphaFoldDB" id="A0AAD3TZ23"/>
<dbReference type="GO" id="GO:0005739">
    <property type="term" value="C:mitochondrion"/>
    <property type="evidence" value="ECO:0007669"/>
    <property type="project" value="TreeGrafter"/>
</dbReference>
<protein>
    <recommendedName>
        <fullName evidence="11">Clavaminate synthase-like protein</fullName>
    </recommendedName>
</protein>
<dbReference type="PANTHER" id="PTHR10696">
    <property type="entry name" value="GAMMA-BUTYROBETAINE HYDROXYLASE-RELATED"/>
    <property type="match status" value="1"/>
</dbReference>
<dbReference type="Gene3D" id="3.60.130.10">
    <property type="entry name" value="Clavaminate synthase-like"/>
    <property type="match status" value="1"/>
</dbReference>
<proteinExistence type="inferred from homology"/>
<dbReference type="Pfam" id="PF06155">
    <property type="entry name" value="GBBH-like_N"/>
    <property type="match status" value="1"/>
</dbReference>
<keyword evidence="5" id="KW-0560">Oxidoreductase</keyword>
<keyword evidence="10" id="KW-1185">Reference proteome</keyword>
<evidence type="ECO:0000256" key="1">
    <source>
        <dbReference type="ARBA" id="ARBA00001954"/>
    </source>
</evidence>
<organism evidence="9 10">
    <name type="scientific">Cutaneotrichosporon spelunceum</name>
    <dbReference type="NCBI Taxonomy" id="1672016"/>
    <lineage>
        <taxon>Eukaryota</taxon>
        <taxon>Fungi</taxon>
        <taxon>Dikarya</taxon>
        <taxon>Basidiomycota</taxon>
        <taxon>Agaricomycotina</taxon>
        <taxon>Tremellomycetes</taxon>
        <taxon>Trichosporonales</taxon>
        <taxon>Trichosporonaceae</taxon>
        <taxon>Cutaneotrichosporon</taxon>
    </lineage>
</organism>
<reference evidence="9" key="1">
    <citation type="journal article" date="2023" name="BMC Genomics">
        <title>Chromosome-level genome assemblies of Cutaneotrichosporon spp. (Trichosporonales, Basidiomycota) reveal imbalanced evolution between nucleotide sequences and chromosome synteny.</title>
        <authorList>
            <person name="Kobayashi Y."/>
            <person name="Kayamori A."/>
            <person name="Aoki K."/>
            <person name="Shiwa Y."/>
            <person name="Matsutani M."/>
            <person name="Fujita N."/>
            <person name="Sugita T."/>
            <person name="Iwasaki W."/>
            <person name="Tanaka N."/>
            <person name="Takashima M."/>
        </authorList>
    </citation>
    <scope>NUCLEOTIDE SEQUENCE</scope>
    <source>
        <strain evidence="9">HIS016</strain>
    </source>
</reference>
<keyword evidence="6" id="KW-0408">Iron</keyword>
<evidence type="ECO:0000313" key="10">
    <source>
        <dbReference type="Proteomes" id="UP001222932"/>
    </source>
</evidence>
<evidence type="ECO:0000259" key="7">
    <source>
        <dbReference type="Pfam" id="PF02668"/>
    </source>
</evidence>
<evidence type="ECO:0000313" key="9">
    <source>
        <dbReference type="EMBL" id="GMK59022.1"/>
    </source>
</evidence>
<gene>
    <name evidence="9" type="ORF">CspeluHIS016_0700370</name>
</gene>
<keyword evidence="4" id="KW-0223">Dioxygenase</keyword>
<dbReference type="GO" id="GO:0045329">
    <property type="term" value="P:carnitine biosynthetic process"/>
    <property type="evidence" value="ECO:0007669"/>
    <property type="project" value="TreeGrafter"/>
</dbReference>
<feature type="domain" description="Gamma-butyrobetaine hydroxylase-like N-terminal" evidence="8">
    <location>
        <begin position="92"/>
        <end position="174"/>
    </location>
</feature>
<dbReference type="InterPro" id="IPR003819">
    <property type="entry name" value="TauD/TfdA-like"/>
</dbReference>
<comment type="similarity">
    <text evidence="2">Belongs to the gamma-BBH/TMLD family.</text>
</comment>
<feature type="domain" description="TauD/TfdA-like" evidence="7">
    <location>
        <begin position="234"/>
        <end position="472"/>
    </location>
</feature>
<reference evidence="9" key="2">
    <citation type="submission" date="2023-06" db="EMBL/GenBank/DDBJ databases">
        <authorList>
            <person name="Kobayashi Y."/>
            <person name="Kayamori A."/>
            <person name="Aoki K."/>
            <person name="Shiwa Y."/>
            <person name="Fujita N."/>
            <person name="Sugita T."/>
            <person name="Iwasaki W."/>
            <person name="Tanaka N."/>
            <person name="Takashima M."/>
        </authorList>
    </citation>
    <scope>NUCLEOTIDE SEQUENCE</scope>
    <source>
        <strain evidence="9">HIS016</strain>
    </source>
</reference>